<feature type="domain" description="Glycosyltransferase 2-like" evidence="1">
    <location>
        <begin position="3"/>
        <end position="123"/>
    </location>
</feature>
<dbReference type="Pfam" id="PF13632">
    <property type="entry name" value="Glyco_trans_2_3"/>
    <property type="match status" value="1"/>
</dbReference>
<accession>A0A2M7UFM4</accession>
<organism evidence="3 4">
    <name type="scientific">Candidatus Portnoybacteria bacterium CG_4_10_14_0_2_um_filter_43_36</name>
    <dbReference type="NCBI Taxonomy" id="1974798"/>
    <lineage>
        <taxon>Bacteria</taxon>
        <taxon>Candidatus Portnoyibacteriota</taxon>
    </lineage>
</organism>
<dbReference type="PANTHER" id="PTHR43179:SF7">
    <property type="entry name" value="RHAMNOSYLTRANSFERASE WBBL"/>
    <property type="match status" value="1"/>
</dbReference>
<dbReference type="CDD" id="cd04186">
    <property type="entry name" value="GT_2_like_c"/>
    <property type="match status" value="1"/>
</dbReference>
<dbReference type="InterPro" id="IPR029044">
    <property type="entry name" value="Nucleotide-diphossugar_trans"/>
</dbReference>
<dbReference type="AlphaFoldDB" id="A0A2M7UFM4"/>
<dbReference type="SUPFAM" id="SSF53448">
    <property type="entry name" value="Nucleotide-diphospho-sugar transferases"/>
    <property type="match status" value="1"/>
</dbReference>
<dbReference type="Pfam" id="PF00535">
    <property type="entry name" value="Glycos_transf_2"/>
    <property type="match status" value="1"/>
</dbReference>
<feature type="domain" description="Glycosyltransferase 2-like" evidence="2">
    <location>
        <begin position="169"/>
        <end position="230"/>
    </location>
</feature>
<gene>
    <name evidence="3" type="ORF">COY10_00455</name>
</gene>
<evidence type="ECO:0000313" key="4">
    <source>
        <dbReference type="Proteomes" id="UP000231688"/>
    </source>
</evidence>
<evidence type="ECO:0000259" key="2">
    <source>
        <dbReference type="Pfam" id="PF13632"/>
    </source>
</evidence>
<dbReference type="EMBL" id="PFOH01000009">
    <property type="protein sequence ID" value="PIZ70027.1"/>
    <property type="molecule type" value="Genomic_DNA"/>
</dbReference>
<name>A0A2M7UFM4_9BACT</name>
<dbReference type="Proteomes" id="UP000231688">
    <property type="component" value="Unassembled WGS sequence"/>
</dbReference>
<evidence type="ECO:0000259" key="1">
    <source>
        <dbReference type="Pfam" id="PF00535"/>
    </source>
</evidence>
<sequence length="281" mass="32439">MLSIIVTHHKTPILLKICLDSIKESFGAARDNIDYEVIVVDSEAELSVQKLIKEKFPAAKVVSFSKNVGYAKLVNSGIGLSREEGKYLLFINADIIISKNAVEQMVDFIKNHPQVGIVGPQLLGFNNLPQKSCFRFPTIASIAARRIFLGKTNWGKKKLDYFLMNDADFSSPRTVDWLQGSAMLVRKEYAKKVGEWDERFFLYFEDTDWCRRFWQNGYQVVYLPTTKVFHYYGRASKKWGGVLDAFLNQYTWIHLISALKYFFKWRKIGVTVDNEVFSLNQ</sequence>
<evidence type="ECO:0000313" key="3">
    <source>
        <dbReference type="EMBL" id="PIZ70027.1"/>
    </source>
</evidence>
<dbReference type="InterPro" id="IPR001173">
    <property type="entry name" value="Glyco_trans_2-like"/>
</dbReference>
<proteinExistence type="predicted"/>
<protein>
    <recommendedName>
        <fullName evidence="1 2">Glycosyltransferase 2-like domain-containing protein</fullName>
    </recommendedName>
</protein>
<dbReference type="PANTHER" id="PTHR43179">
    <property type="entry name" value="RHAMNOSYLTRANSFERASE WBBL"/>
    <property type="match status" value="1"/>
</dbReference>
<reference evidence="4" key="1">
    <citation type="submission" date="2017-09" db="EMBL/GenBank/DDBJ databases">
        <title>Depth-based differentiation of microbial function through sediment-hosted aquifers and enrichment of novel symbionts in the deep terrestrial subsurface.</title>
        <authorList>
            <person name="Probst A.J."/>
            <person name="Ladd B."/>
            <person name="Jarett J.K."/>
            <person name="Geller-Mcgrath D.E."/>
            <person name="Sieber C.M.K."/>
            <person name="Emerson J.B."/>
            <person name="Anantharaman K."/>
            <person name="Thomas B.C."/>
            <person name="Malmstrom R."/>
            <person name="Stieglmeier M."/>
            <person name="Klingl A."/>
            <person name="Woyke T."/>
            <person name="Ryan C.M."/>
            <person name="Banfield J.F."/>
        </authorList>
    </citation>
    <scope>NUCLEOTIDE SEQUENCE [LARGE SCALE GENOMIC DNA]</scope>
</reference>
<dbReference type="Gene3D" id="3.90.550.10">
    <property type="entry name" value="Spore Coat Polysaccharide Biosynthesis Protein SpsA, Chain A"/>
    <property type="match status" value="1"/>
</dbReference>
<comment type="caution">
    <text evidence="3">The sequence shown here is derived from an EMBL/GenBank/DDBJ whole genome shotgun (WGS) entry which is preliminary data.</text>
</comment>